<comment type="caution">
    <text evidence="1">The sequence shown here is derived from an EMBL/GenBank/DDBJ whole genome shotgun (WGS) entry which is preliminary data.</text>
</comment>
<keyword evidence="2" id="KW-1185">Reference proteome</keyword>
<organism evidence="1 2">
    <name type="scientific">Lentibacillus salinarum</name>
    <dbReference type="NCBI Taxonomy" id="446820"/>
    <lineage>
        <taxon>Bacteria</taxon>
        <taxon>Bacillati</taxon>
        <taxon>Bacillota</taxon>
        <taxon>Bacilli</taxon>
        <taxon>Bacillales</taxon>
        <taxon>Bacillaceae</taxon>
        <taxon>Lentibacillus</taxon>
    </lineage>
</organism>
<dbReference type="NCBIfam" id="TIGR03831">
    <property type="entry name" value="YgiT_finger"/>
    <property type="match status" value="1"/>
</dbReference>
<dbReference type="EMBL" id="JBHTNH010000028">
    <property type="protein sequence ID" value="MFD1362763.1"/>
    <property type="molecule type" value="Genomic_DNA"/>
</dbReference>
<dbReference type="InterPro" id="IPR022453">
    <property type="entry name" value="Znf_MqsA-type"/>
</dbReference>
<proteinExistence type="predicted"/>
<evidence type="ECO:0000313" key="1">
    <source>
        <dbReference type="EMBL" id="MFD1362763.1"/>
    </source>
</evidence>
<dbReference type="RefSeq" id="WP_382401629.1">
    <property type="nucleotide sequence ID" value="NZ_JBHTNH010000028.1"/>
</dbReference>
<gene>
    <name evidence="1" type="ORF">ACFQ4A_13970</name>
</gene>
<dbReference type="Proteomes" id="UP001597178">
    <property type="component" value="Unassembled WGS sequence"/>
</dbReference>
<name>A0ABW3ZX06_9BACI</name>
<accession>A0ABW3ZX06</accession>
<protein>
    <submittedName>
        <fullName evidence="1">YgiT-type zinc finger protein</fullName>
    </submittedName>
</protein>
<reference evidence="2" key="1">
    <citation type="journal article" date="2019" name="Int. J. Syst. Evol. Microbiol.">
        <title>The Global Catalogue of Microorganisms (GCM) 10K type strain sequencing project: providing services to taxonomists for standard genome sequencing and annotation.</title>
        <authorList>
            <consortium name="The Broad Institute Genomics Platform"/>
            <consortium name="The Broad Institute Genome Sequencing Center for Infectious Disease"/>
            <person name="Wu L."/>
            <person name="Ma J."/>
        </authorList>
    </citation>
    <scope>NUCLEOTIDE SEQUENCE [LARGE SCALE GENOMIC DNA]</scope>
    <source>
        <strain evidence="2">CCUG 54822</strain>
    </source>
</reference>
<sequence length="126" mass="14206">MFDLKAGFLGGSTAVLIRKAVEAYQPTLQKNVCCGEEMTVIHNTESFPYIYGNQECIIHVTDIPMWKCQQCGEVEEDVTLMAAVEESTDQVFESLLNSGDKIPEEMHLSFDEMLEKREPEQQVVNG</sequence>
<evidence type="ECO:0000313" key="2">
    <source>
        <dbReference type="Proteomes" id="UP001597178"/>
    </source>
</evidence>